<dbReference type="Gene3D" id="3.40.50.10610">
    <property type="entry name" value="ABC-type transport auxiliary lipoprotein component"/>
    <property type="match status" value="1"/>
</dbReference>
<dbReference type="InterPro" id="IPR005586">
    <property type="entry name" value="ABC_trans_aux"/>
</dbReference>
<evidence type="ECO:0000259" key="2">
    <source>
        <dbReference type="Pfam" id="PF03886"/>
    </source>
</evidence>
<evidence type="ECO:0000313" key="4">
    <source>
        <dbReference type="Proteomes" id="UP000006765"/>
    </source>
</evidence>
<dbReference type="EMBL" id="AMGO01000006">
    <property type="protein sequence ID" value="EKE45637.1"/>
    <property type="molecule type" value="Genomic_DNA"/>
</dbReference>
<dbReference type="OrthoDB" id="7858211at2"/>
<reference evidence="3 4" key="1">
    <citation type="journal article" date="2012" name="J. Bacteriol.">
        <title>Draft Genome Sequence of Oceaniovalibus guishaninsula JLT2003T.</title>
        <authorList>
            <person name="Tang K."/>
            <person name="Liu K."/>
            <person name="Jiao N."/>
        </authorList>
    </citation>
    <scope>NUCLEOTIDE SEQUENCE [LARGE SCALE GENOMIC DNA]</scope>
    <source>
        <strain evidence="3 4">JLT2003</strain>
    </source>
</reference>
<keyword evidence="4" id="KW-1185">Reference proteome</keyword>
<feature type="signal peptide" evidence="1">
    <location>
        <begin position="1"/>
        <end position="22"/>
    </location>
</feature>
<evidence type="ECO:0000256" key="1">
    <source>
        <dbReference type="SAM" id="SignalP"/>
    </source>
</evidence>
<dbReference type="PROSITE" id="PS51257">
    <property type="entry name" value="PROKAR_LIPOPROTEIN"/>
    <property type="match status" value="1"/>
</dbReference>
<feature type="chain" id="PRO_5003858330" evidence="1">
    <location>
        <begin position="23"/>
        <end position="186"/>
    </location>
</feature>
<protein>
    <submittedName>
        <fullName evidence="3">Lipoprotein, putative</fullName>
    </submittedName>
</protein>
<sequence length="186" mass="20120">MRLARILPLPLLLLAACGSTQTIRVDVPPIPAGDRIPVSVASVEVREVSLPRYAGQEPIFVETPEGTLISDDNVLWADDPIRGMTEELAFALAALTPARVAAEPWPFFDTPDARVEVRITRALAGRDGVFRLIGQYYVAPSDGDRPDVARRFALAQPWDVGNRGSVAVARGLAVTELARLIARDGL</sequence>
<dbReference type="Proteomes" id="UP000006765">
    <property type="component" value="Unassembled WGS sequence"/>
</dbReference>
<accession>K2HGS7</accession>
<name>K2HGS7_9RHOB</name>
<organism evidence="3 4">
    <name type="scientific">Oceaniovalibus guishaninsula JLT2003</name>
    <dbReference type="NCBI Taxonomy" id="1231392"/>
    <lineage>
        <taxon>Bacteria</taxon>
        <taxon>Pseudomonadati</taxon>
        <taxon>Pseudomonadota</taxon>
        <taxon>Alphaproteobacteria</taxon>
        <taxon>Rhodobacterales</taxon>
        <taxon>Roseobacteraceae</taxon>
        <taxon>Oceaniovalibus</taxon>
    </lineage>
</organism>
<keyword evidence="1" id="KW-0732">Signal</keyword>
<dbReference type="Pfam" id="PF03886">
    <property type="entry name" value="ABC_trans_aux"/>
    <property type="match status" value="1"/>
</dbReference>
<comment type="caution">
    <text evidence="3">The sequence shown here is derived from an EMBL/GenBank/DDBJ whole genome shotgun (WGS) entry which is preliminary data.</text>
</comment>
<evidence type="ECO:0000313" key="3">
    <source>
        <dbReference type="EMBL" id="EKE45637.1"/>
    </source>
</evidence>
<dbReference type="AlphaFoldDB" id="K2HGS7"/>
<proteinExistence type="predicted"/>
<dbReference type="eggNOG" id="COG3009">
    <property type="taxonomic scope" value="Bacteria"/>
</dbReference>
<dbReference type="SUPFAM" id="SSF159594">
    <property type="entry name" value="XCC0632-like"/>
    <property type="match status" value="1"/>
</dbReference>
<feature type="domain" description="ABC-type transport auxiliary lipoprotein component" evidence="2">
    <location>
        <begin position="41"/>
        <end position="182"/>
    </location>
</feature>
<keyword evidence="3" id="KW-0449">Lipoprotein</keyword>
<dbReference type="STRING" id="1231392.OCGS_0254"/>
<gene>
    <name evidence="3" type="ORF">OCGS_0254</name>
</gene>
<dbReference type="RefSeq" id="WP_007425407.1">
    <property type="nucleotide sequence ID" value="NZ_AMGO01000006.1"/>
</dbReference>